<evidence type="ECO:0000313" key="3">
    <source>
        <dbReference type="EMBL" id="SVC11779.1"/>
    </source>
</evidence>
<evidence type="ECO:0000256" key="2">
    <source>
        <dbReference type="SAM" id="MobiDB-lite"/>
    </source>
</evidence>
<reference evidence="3" key="1">
    <citation type="submission" date="2018-05" db="EMBL/GenBank/DDBJ databases">
        <authorList>
            <person name="Lanie J.A."/>
            <person name="Ng W.-L."/>
            <person name="Kazmierczak K.M."/>
            <person name="Andrzejewski T.M."/>
            <person name="Davidsen T.M."/>
            <person name="Wayne K.J."/>
            <person name="Tettelin H."/>
            <person name="Glass J.I."/>
            <person name="Rusch D."/>
            <person name="Podicherti R."/>
            <person name="Tsui H.-C.T."/>
            <person name="Winkler M.E."/>
        </authorList>
    </citation>
    <scope>NUCLEOTIDE SEQUENCE</scope>
</reference>
<keyword evidence="1" id="KW-0175">Coiled coil</keyword>
<proteinExistence type="predicted"/>
<dbReference type="AlphaFoldDB" id="A0A382JJ99"/>
<sequence>MKLNHIFLAGLALLPLFLNAATPTSTRNDGLLRQELSQERIGTSLQRVARQIDSVIAEYDLNALEGDDVDTLKRFRGMLNNLTQSEVRKIVKQLKDARIIRKNDTNAFGAFSGQKQVTVQLQQIYLDWQRQQIFRQLSSRFMRLSGTQKNNMDRTVVMADKPASTRYQESAKIDLRLQELDQAGISDESASLVKKLEELNKRLDSTNEPRPKLALEKVKTELDPALEGALTDIKGARLQSAAGNERRARGAMIDIARILAPKRDKEEIIRQAIRDIEKTVARQEEVIEETKEISKKEDATKPKEVERAQADLVDRTDLIREDVAEVVPQAAQELKDSTDNQQNARAILDDNQATPEAKAEQAPLQQEEAIENLAEAKETLEEQLEKIEEAKNNPQQKDKL</sequence>
<feature type="non-terminal residue" evidence="3">
    <location>
        <position position="400"/>
    </location>
</feature>
<accession>A0A382JJ99</accession>
<evidence type="ECO:0000256" key="1">
    <source>
        <dbReference type="SAM" id="Coils"/>
    </source>
</evidence>
<feature type="coiled-coil region" evidence="1">
    <location>
        <begin position="366"/>
        <end position="397"/>
    </location>
</feature>
<feature type="region of interest" description="Disordered" evidence="2">
    <location>
        <begin position="332"/>
        <end position="365"/>
    </location>
</feature>
<dbReference type="EMBL" id="UINC01074515">
    <property type="protein sequence ID" value="SVC11779.1"/>
    <property type="molecule type" value="Genomic_DNA"/>
</dbReference>
<gene>
    <name evidence="3" type="ORF">METZ01_LOCUS264633</name>
</gene>
<protein>
    <submittedName>
        <fullName evidence="3">Uncharacterized protein</fullName>
    </submittedName>
</protein>
<name>A0A382JJ99_9ZZZZ</name>
<organism evidence="3">
    <name type="scientific">marine metagenome</name>
    <dbReference type="NCBI Taxonomy" id="408172"/>
    <lineage>
        <taxon>unclassified sequences</taxon>
        <taxon>metagenomes</taxon>
        <taxon>ecological metagenomes</taxon>
    </lineage>
</organism>